<dbReference type="Pfam" id="PF05699">
    <property type="entry name" value="Dimer_Tnp_hAT"/>
    <property type="match status" value="1"/>
</dbReference>
<feature type="domain" description="HAT C-terminal dimerisation" evidence="1">
    <location>
        <begin position="282"/>
        <end position="365"/>
    </location>
</feature>
<dbReference type="Proteomes" id="UP000235392">
    <property type="component" value="Unassembled WGS sequence"/>
</dbReference>
<dbReference type="PANTHER" id="PTHR23272:SF190">
    <property type="entry name" value="ZINC FINGER, BED-TYPE-RELATED"/>
    <property type="match status" value="1"/>
</dbReference>
<feature type="domain" description="hAT-like transposase RNase-H fold" evidence="2">
    <location>
        <begin position="167"/>
        <end position="221"/>
    </location>
</feature>
<sequence length="543" mass="60561">MNKVAFITVNNASSNNVAVLHVHSVLKERSSSALPMNGNIFHVRCAAHVINLVVKDGLKNIMDSIAKVQATVRYTKSTPLHKQSFKEAIDLSSMKKQAHPLVDVPTRWNSTYLMLKLTLPYQIALDNLAMQDSDYKTCLNQEEWKEIVTMEEFLGIFYTATMALGKTNYPTAHLLYKNMKKIHNQLKLAIMKSPNYIAGMIKPMQEKFDKYWSKMQDLAAINLQARHQNKKPNISATLASTSEASEVKKNKSKTALETDEDQFKKYLAEKNKSHKAPSPTGELDLYLQEPTVAIDSPSFDILTWWKVNALRFLILATLAKTILMTPMTSIASESAFSTGGRILSDYRSSMKPETVEALVCGQDWIYQEAGLDIINDDVDYLLGAFLWADPAPTRDRPEPAPSQSRGGFGRHFVILDPTRPAPSSQAGRVWALFCGPNPARLQPDIDRLVGLGARYTQRSRLRGPTLQEVSRRGPVASRTCTANINWLDKSGQQALGWTLSYHHQESRLPHSLAKVDSFNYADRIVSMFGLVGGVTSAACLDGP</sequence>
<evidence type="ECO:0000259" key="1">
    <source>
        <dbReference type="Pfam" id="PF05699"/>
    </source>
</evidence>
<dbReference type="AlphaFoldDB" id="A0A2N5TBA6"/>
<dbReference type="InterPro" id="IPR012337">
    <property type="entry name" value="RNaseH-like_sf"/>
</dbReference>
<evidence type="ECO:0008006" key="5">
    <source>
        <dbReference type="Google" id="ProtNLM"/>
    </source>
</evidence>
<protein>
    <recommendedName>
        <fullName evidence="5">HAT C-terminal dimerisation domain-containing protein</fullName>
    </recommendedName>
</protein>
<dbReference type="SUPFAM" id="SSF53098">
    <property type="entry name" value="Ribonuclease H-like"/>
    <property type="match status" value="1"/>
</dbReference>
<gene>
    <name evidence="3" type="ORF">PCASD_14683</name>
</gene>
<accession>A0A2N5TBA6</accession>
<proteinExistence type="predicted"/>
<dbReference type="PANTHER" id="PTHR23272">
    <property type="entry name" value="BED FINGER-RELATED"/>
    <property type="match status" value="1"/>
</dbReference>
<dbReference type="GO" id="GO:0046983">
    <property type="term" value="F:protein dimerization activity"/>
    <property type="evidence" value="ECO:0007669"/>
    <property type="project" value="InterPro"/>
</dbReference>
<dbReference type="EMBL" id="PGCI01000653">
    <property type="protein sequence ID" value="PLW22762.1"/>
    <property type="molecule type" value="Genomic_DNA"/>
</dbReference>
<dbReference type="InterPro" id="IPR025525">
    <property type="entry name" value="hAT-like_transposase_RNase-H"/>
</dbReference>
<organism evidence="3 4">
    <name type="scientific">Puccinia coronata f. sp. avenae</name>
    <dbReference type="NCBI Taxonomy" id="200324"/>
    <lineage>
        <taxon>Eukaryota</taxon>
        <taxon>Fungi</taxon>
        <taxon>Dikarya</taxon>
        <taxon>Basidiomycota</taxon>
        <taxon>Pucciniomycotina</taxon>
        <taxon>Pucciniomycetes</taxon>
        <taxon>Pucciniales</taxon>
        <taxon>Pucciniaceae</taxon>
        <taxon>Puccinia</taxon>
    </lineage>
</organism>
<name>A0A2N5TBA6_9BASI</name>
<reference evidence="3 4" key="1">
    <citation type="submission" date="2017-11" db="EMBL/GenBank/DDBJ databases">
        <title>De novo assembly and phasing of dikaryotic genomes from two isolates of Puccinia coronata f. sp. avenae, the causal agent of oat crown rust.</title>
        <authorList>
            <person name="Miller M.E."/>
            <person name="Zhang Y."/>
            <person name="Omidvar V."/>
            <person name="Sperschneider J."/>
            <person name="Schwessinger B."/>
            <person name="Raley C."/>
            <person name="Palmer J.M."/>
            <person name="Garnica D."/>
            <person name="Upadhyaya N."/>
            <person name="Rathjen J."/>
            <person name="Taylor J.M."/>
            <person name="Park R.F."/>
            <person name="Dodds P.N."/>
            <person name="Hirsch C.D."/>
            <person name="Kianian S.F."/>
            <person name="Figueroa M."/>
        </authorList>
    </citation>
    <scope>NUCLEOTIDE SEQUENCE [LARGE SCALE GENOMIC DNA]</scope>
    <source>
        <strain evidence="3">12SD80</strain>
    </source>
</reference>
<dbReference type="GO" id="GO:0003677">
    <property type="term" value="F:DNA binding"/>
    <property type="evidence" value="ECO:0007669"/>
    <property type="project" value="InterPro"/>
</dbReference>
<evidence type="ECO:0000313" key="4">
    <source>
        <dbReference type="Proteomes" id="UP000235392"/>
    </source>
</evidence>
<evidence type="ECO:0000259" key="2">
    <source>
        <dbReference type="Pfam" id="PF14372"/>
    </source>
</evidence>
<dbReference type="Pfam" id="PF14372">
    <property type="entry name" value="hAT-like_RNase-H"/>
    <property type="match status" value="1"/>
</dbReference>
<dbReference type="InterPro" id="IPR008906">
    <property type="entry name" value="HATC_C_dom"/>
</dbReference>
<evidence type="ECO:0000313" key="3">
    <source>
        <dbReference type="EMBL" id="PLW22762.1"/>
    </source>
</evidence>
<comment type="caution">
    <text evidence="3">The sequence shown here is derived from an EMBL/GenBank/DDBJ whole genome shotgun (WGS) entry which is preliminary data.</text>
</comment>